<sequence length="185" mass="20746">MGSLPQSVIPHIIHSTEATNRFVVSWGWRQLEYADSLRLGSIIGIIGIEIVDPVSLRVKQILMDDSQLADNLQMVAMAFGYADSSKSCILAASRNQASRGAKWENKADIRGYLLLPLLQGEYAATKVTNTLEDIFLRIVVCWFARFPIEEEDNDYFFDEQPGLVDQMKRLIVKKIHGTLEVASAT</sequence>
<dbReference type="AlphaFoldDB" id="A0AA39TUC2"/>
<protein>
    <submittedName>
        <fullName evidence="1">Uncharacterized protein</fullName>
    </submittedName>
</protein>
<proteinExistence type="predicted"/>
<name>A0AA39TUC2_9AGAR</name>
<gene>
    <name evidence="1" type="ORF">EDD18DRAFT_1101821</name>
</gene>
<accession>A0AA39TUC2</accession>
<organism evidence="1 2">
    <name type="scientific">Armillaria luteobubalina</name>
    <dbReference type="NCBI Taxonomy" id="153913"/>
    <lineage>
        <taxon>Eukaryota</taxon>
        <taxon>Fungi</taxon>
        <taxon>Dikarya</taxon>
        <taxon>Basidiomycota</taxon>
        <taxon>Agaricomycotina</taxon>
        <taxon>Agaricomycetes</taxon>
        <taxon>Agaricomycetidae</taxon>
        <taxon>Agaricales</taxon>
        <taxon>Marasmiineae</taxon>
        <taxon>Physalacriaceae</taxon>
        <taxon>Armillaria</taxon>
    </lineage>
</organism>
<dbReference type="Proteomes" id="UP001175228">
    <property type="component" value="Unassembled WGS sequence"/>
</dbReference>
<reference evidence="1" key="1">
    <citation type="submission" date="2023-06" db="EMBL/GenBank/DDBJ databases">
        <authorList>
            <consortium name="Lawrence Berkeley National Laboratory"/>
            <person name="Ahrendt S."/>
            <person name="Sahu N."/>
            <person name="Indic B."/>
            <person name="Wong-Bajracharya J."/>
            <person name="Merenyi Z."/>
            <person name="Ke H.-M."/>
            <person name="Monk M."/>
            <person name="Kocsube S."/>
            <person name="Drula E."/>
            <person name="Lipzen A."/>
            <person name="Balint B."/>
            <person name="Henrissat B."/>
            <person name="Andreopoulos B."/>
            <person name="Martin F.M."/>
            <person name="Harder C.B."/>
            <person name="Rigling D."/>
            <person name="Ford K.L."/>
            <person name="Foster G.D."/>
            <person name="Pangilinan J."/>
            <person name="Papanicolaou A."/>
            <person name="Barry K."/>
            <person name="LaButti K."/>
            <person name="Viragh M."/>
            <person name="Koriabine M."/>
            <person name="Yan M."/>
            <person name="Riley R."/>
            <person name="Champramary S."/>
            <person name="Plett K.L."/>
            <person name="Tsai I.J."/>
            <person name="Slot J."/>
            <person name="Sipos G."/>
            <person name="Plett J."/>
            <person name="Nagy L.G."/>
            <person name="Grigoriev I.V."/>
        </authorList>
    </citation>
    <scope>NUCLEOTIDE SEQUENCE</scope>
    <source>
        <strain evidence="1">HWK02</strain>
    </source>
</reference>
<evidence type="ECO:0000313" key="1">
    <source>
        <dbReference type="EMBL" id="KAK0500831.1"/>
    </source>
</evidence>
<dbReference type="EMBL" id="JAUEPU010000007">
    <property type="protein sequence ID" value="KAK0500831.1"/>
    <property type="molecule type" value="Genomic_DNA"/>
</dbReference>
<keyword evidence="2" id="KW-1185">Reference proteome</keyword>
<evidence type="ECO:0000313" key="2">
    <source>
        <dbReference type="Proteomes" id="UP001175228"/>
    </source>
</evidence>
<comment type="caution">
    <text evidence="1">The sequence shown here is derived from an EMBL/GenBank/DDBJ whole genome shotgun (WGS) entry which is preliminary data.</text>
</comment>